<dbReference type="OrthoDB" id="1751168at2759"/>
<sequence>MQHAIINAMKCMRAIKDRIARPVYQLENHLSQPLYPHGVSTGEIIGTTHQSASHNVAFNQVINQSVNMLKMYAWMPFINQYSMHTNHNSHGTAQPIEASQPFSFYGNHGIDSLEFESVPEYISTLKRGFNMARNHLPKSAQHPKNALPDFSRNLRTPAASRSIPQVIQHSLMGKNRKQREQYVADEEMSIDQTVQLLITDSSTVQSSRQQSQRNTTSANQNDIAPDTSANLFKALRYNRFIQSQNDVAQPTYRNLLSSDITMRYHSETTTHHLSCYSNYLKCTTTGFTERQRFYFKMPGNQISPKFETPNLKIRNLNFSILIDNTKVDFEFVLAMEHIGMVRMFNTVEDTGLKGFLEVSSSVYDSAVLEFFANAKVVAGMVVSLVANRKLALKKYVFSEAFGLPTEGMDSFLDIPTQKVVDMRRRFSGSNVPFRIPNKKKEMKMEYHLLDDIVAKALCAKGGSFDVVTSNKFDMIVAISAGLKGNLAQVLFQTLVVMVNMPTKKSQGFAVQSIRLMGTSNRLKQRRIRLRAMSNRLKMNQTKMQSRRLSDELKLVPPTLVQVVHFIASEPQEDRDDDNKLKEVQKGVVSLDSNVQSMDSRVVSLDSNVEELLNIQTFMKHDFGIYKRAFYEKMDTVAANVASYQKLLEKSLVHKFTVIQMQIASDLDSVNLQLSELVNHL</sequence>
<feature type="compositionally biased region" description="Low complexity" evidence="1">
    <location>
        <begin position="201"/>
        <end position="217"/>
    </location>
</feature>
<evidence type="ECO:0000256" key="1">
    <source>
        <dbReference type="SAM" id="MobiDB-lite"/>
    </source>
</evidence>
<dbReference type="AlphaFoldDB" id="A0A2Z7AUB9"/>
<protein>
    <submittedName>
        <fullName evidence="2">Uncharacterized protein</fullName>
    </submittedName>
</protein>
<keyword evidence="3" id="KW-1185">Reference proteome</keyword>
<reference evidence="2 3" key="1">
    <citation type="journal article" date="2015" name="Proc. Natl. Acad. Sci. U.S.A.">
        <title>The resurrection genome of Boea hygrometrica: A blueprint for survival of dehydration.</title>
        <authorList>
            <person name="Xiao L."/>
            <person name="Yang G."/>
            <person name="Zhang L."/>
            <person name="Yang X."/>
            <person name="Zhao S."/>
            <person name="Ji Z."/>
            <person name="Zhou Q."/>
            <person name="Hu M."/>
            <person name="Wang Y."/>
            <person name="Chen M."/>
            <person name="Xu Y."/>
            <person name="Jin H."/>
            <person name="Xiao X."/>
            <person name="Hu G."/>
            <person name="Bao F."/>
            <person name="Hu Y."/>
            <person name="Wan P."/>
            <person name="Li L."/>
            <person name="Deng X."/>
            <person name="Kuang T."/>
            <person name="Xiang C."/>
            <person name="Zhu J.K."/>
            <person name="Oliver M.J."/>
            <person name="He Y."/>
        </authorList>
    </citation>
    <scope>NUCLEOTIDE SEQUENCE [LARGE SCALE GENOMIC DNA]</scope>
    <source>
        <strain evidence="3">cv. XS01</strain>
    </source>
</reference>
<evidence type="ECO:0000313" key="2">
    <source>
        <dbReference type="EMBL" id="KZV24470.1"/>
    </source>
</evidence>
<gene>
    <name evidence="2" type="ORF">F511_19101</name>
</gene>
<evidence type="ECO:0000313" key="3">
    <source>
        <dbReference type="Proteomes" id="UP000250235"/>
    </source>
</evidence>
<organism evidence="2 3">
    <name type="scientific">Dorcoceras hygrometricum</name>
    <dbReference type="NCBI Taxonomy" id="472368"/>
    <lineage>
        <taxon>Eukaryota</taxon>
        <taxon>Viridiplantae</taxon>
        <taxon>Streptophyta</taxon>
        <taxon>Embryophyta</taxon>
        <taxon>Tracheophyta</taxon>
        <taxon>Spermatophyta</taxon>
        <taxon>Magnoliopsida</taxon>
        <taxon>eudicotyledons</taxon>
        <taxon>Gunneridae</taxon>
        <taxon>Pentapetalae</taxon>
        <taxon>asterids</taxon>
        <taxon>lamiids</taxon>
        <taxon>Lamiales</taxon>
        <taxon>Gesneriaceae</taxon>
        <taxon>Didymocarpoideae</taxon>
        <taxon>Trichosporeae</taxon>
        <taxon>Loxocarpinae</taxon>
        <taxon>Dorcoceras</taxon>
    </lineage>
</organism>
<feature type="region of interest" description="Disordered" evidence="1">
    <location>
        <begin position="201"/>
        <end position="225"/>
    </location>
</feature>
<proteinExistence type="predicted"/>
<dbReference type="Proteomes" id="UP000250235">
    <property type="component" value="Unassembled WGS sequence"/>
</dbReference>
<accession>A0A2Z7AUB9</accession>
<dbReference type="EMBL" id="KV012806">
    <property type="protein sequence ID" value="KZV24470.1"/>
    <property type="molecule type" value="Genomic_DNA"/>
</dbReference>
<name>A0A2Z7AUB9_9LAMI</name>